<dbReference type="Proteomes" id="UP000823635">
    <property type="component" value="Unassembled WGS sequence"/>
</dbReference>
<proteinExistence type="predicted"/>
<comment type="caution">
    <text evidence="1">The sequence shown here is derived from an EMBL/GenBank/DDBJ whole genome shotgun (WGS) entry which is preliminary data.</text>
</comment>
<protein>
    <submittedName>
        <fullName evidence="1">Uncharacterized protein</fullName>
    </submittedName>
</protein>
<evidence type="ECO:0000313" key="1">
    <source>
        <dbReference type="EMBL" id="MBO8429540.1"/>
    </source>
</evidence>
<accession>A0A9D9DMX6</accession>
<dbReference type="AlphaFoldDB" id="A0A9D9DMX6"/>
<organism evidence="1 2">
    <name type="scientific">Candidatus Egerieousia excrementavium</name>
    <dbReference type="NCBI Taxonomy" id="2840778"/>
    <lineage>
        <taxon>Bacteria</taxon>
        <taxon>Pseudomonadati</taxon>
        <taxon>Bacteroidota</taxon>
        <taxon>Bacteroidia</taxon>
        <taxon>Bacteroidales</taxon>
        <taxon>Candidatus Egerieousia</taxon>
    </lineage>
</organism>
<sequence length="297" mass="33085">MMKRTVFQIIAPVITFFFITGCNNAGTSPAEIRLAERSADAISGSEFIKLIDTLGFEQREELIANEILSGNIPGMLRKFRTIEYDASDAEGTRHKVELYILPDYLAIGSDSDFVRIPMGPLTAQKIADSLYCSMPTALIVDKIAASSEGAIEPFPFRPLGDRNTWPITFEDSNNAINALYKAKGYRPGQLISGLKKDVIITNKIAGDTLRGNHVTIYGWHYPDGSRIQPSNNVHVNYYVDYSHGIRLIYRTIKIDGVEYDIQQALKDPLLYKLLSDEDTPMSRPTYSGDTLHPAATL</sequence>
<dbReference type="PROSITE" id="PS51257">
    <property type="entry name" value="PROKAR_LIPOPROTEIN"/>
    <property type="match status" value="1"/>
</dbReference>
<evidence type="ECO:0000313" key="2">
    <source>
        <dbReference type="Proteomes" id="UP000823635"/>
    </source>
</evidence>
<gene>
    <name evidence="1" type="ORF">IAC68_06390</name>
</gene>
<reference evidence="1" key="1">
    <citation type="submission" date="2020-10" db="EMBL/GenBank/DDBJ databases">
        <authorList>
            <person name="Gilroy R."/>
        </authorList>
    </citation>
    <scope>NUCLEOTIDE SEQUENCE</scope>
    <source>
        <strain evidence="1">15467</strain>
    </source>
</reference>
<dbReference type="EMBL" id="JADINB010000137">
    <property type="protein sequence ID" value="MBO8429540.1"/>
    <property type="molecule type" value="Genomic_DNA"/>
</dbReference>
<reference evidence="1" key="2">
    <citation type="journal article" date="2021" name="PeerJ">
        <title>Extensive microbial diversity within the chicken gut microbiome revealed by metagenomics and culture.</title>
        <authorList>
            <person name="Gilroy R."/>
            <person name="Ravi A."/>
            <person name="Getino M."/>
            <person name="Pursley I."/>
            <person name="Horton D.L."/>
            <person name="Alikhan N.F."/>
            <person name="Baker D."/>
            <person name="Gharbi K."/>
            <person name="Hall N."/>
            <person name="Watson M."/>
            <person name="Adriaenssens E.M."/>
            <person name="Foster-Nyarko E."/>
            <person name="Jarju S."/>
            <person name="Secka A."/>
            <person name="Antonio M."/>
            <person name="Oren A."/>
            <person name="Chaudhuri R.R."/>
            <person name="La Ragione R."/>
            <person name="Hildebrand F."/>
            <person name="Pallen M.J."/>
        </authorList>
    </citation>
    <scope>NUCLEOTIDE SEQUENCE</scope>
    <source>
        <strain evidence="1">15467</strain>
    </source>
</reference>
<name>A0A9D9DMX6_9BACT</name>